<dbReference type="EMBL" id="CP110226">
    <property type="protein sequence ID" value="UZD21963.1"/>
    <property type="molecule type" value="Genomic_DNA"/>
</dbReference>
<proteinExistence type="predicted"/>
<accession>A0ABY6MED3</accession>
<sequence length="135" mass="15320">MRFSLLTITLFMIIPMAMGQRIAGHWSWVDAPGDRSFEIELWKNVANPDSPNSYDFVGTHCGVYYNGGRMDCAEEISIRLKSKEENILTGIIKSAYSESVSKIKLTVLADKNRIKWEVTGAEGQFYFPYDAVLEK</sequence>
<dbReference type="Proteomes" id="UP001163156">
    <property type="component" value="Chromosome"/>
</dbReference>
<protein>
    <recommendedName>
        <fullName evidence="3">Lipocalin-like domain-containing protein</fullName>
    </recommendedName>
</protein>
<evidence type="ECO:0000313" key="1">
    <source>
        <dbReference type="EMBL" id="UZD21963.1"/>
    </source>
</evidence>
<evidence type="ECO:0000313" key="2">
    <source>
        <dbReference type="Proteomes" id="UP001163156"/>
    </source>
</evidence>
<organism evidence="1 2">
    <name type="scientific">Algoriphagus halophytocola</name>
    <dbReference type="NCBI Taxonomy" id="2991499"/>
    <lineage>
        <taxon>Bacteria</taxon>
        <taxon>Pseudomonadati</taxon>
        <taxon>Bacteroidota</taxon>
        <taxon>Cytophagia</taxon>
        <taxon>Cytophagales</taxon>
        <taxon>Cyclobacteriaceae</taxon>
        <taxon>Algoriphagus</taxon>
    </lineage>
</organism>
<reference evidence="1" key="1">
    <citation type="submission" date="2022-10" db="EMBL/GenBank/DDBJ databases">
        <title>Algoriphagus sp. a novel bacteria isolate from halophytes salicornia europaea.</title>
        <authorList>
            <person name="Peng Y."/>
            <person name="Jiang L."/>
            <person name="Lee J."/>
        </authorList>
    </citation>
    <scope>NUCLEOTIDE SEQUENCE</scope>
    <source>
        <strain evidence="1">TR-M5</strain>
    </source>
</reference>
<dbReference type="RefSeq" id="WP_264808428.1">
    <property type="nucleotide sequence ID" value="NZ_CP110226.1"/>
</dbReference>
<name>A0ABY6MED3_9BACT</name>
<evidence type="ECO:0008006" key="3">
    <source>
        <dbReference type="Google" id="ProtNLM"/>
    </source>
</evidence>
<gene>
    <name evidence="1" type="ORF">OM944_14960</name>
</gene>
<keyword evidence="2" id="KW-1185">Reference proteome</keyword>